<dbReference type="Gene3D" id="3.40.50.1240">
    <property type="entry name" value="Phosphoglycerate mutase-like"/>
    <property type="match status" value="1"/>
</dbReference>
<dbReference type="PANTHER" id="PTHR48100:SF1">
    <property type="entry name" value="HISTIDINE PHOSPHATASE FAMILY PROTEIN-RELATED"/>
    <property type="match status" value="1"/>
</dbReference>
<dbReference type="InterPro" id="IPR029033">
    <property type="entry name" value="His_PPase_superfam"/>
</dbReference>
<dbReference type="Pfam" id="PF00300">
    <property type="entry name" value="His_Phos_1"/>
    <property type="match status" value="1"/>
</dbReference>
<dbReference type="RefSeq" id="WP_343816702.1">
    <property type="nucleotide sequence ID" value="NZ_BAAAFA010000004.1"/>
</dbReference>
<dbReference type="InterPro" id="IPR050275">
    <property type="entry name" value="PGM_Phosphatase"/>
</dbReference>
<accession>A0ABN1L5Z1</accession>
<protein>
    <submittedName>
        <fullName evidence="1">Alpha-ribazole phosphatase</fullName>
    </submittedName>
</protein>
<reference evidence="1 2" key="1">
    <citation type="journal article" date="2019" name="Int. J. Syst. Evol. Microbiol.">
        <title>The Global Catalogue of Microorganisms (GCM) 10K type strain sequencing project: providing services to taxonomists for standard genome sequencing and annotation.</title>
        <authorList>
            <consortium name="The Broad Institute Genomics Platform"/>
            <consortium name="The Broad Institute Genome Sequencing Center for Infectious Disease"/>
            <person name="Wu L."/>
            <person name="Ma J."/>
        </authorList>
    </citation>
    <scope>NUCLEOTIDE SEQUENCE [LARGE SCALE GENOMIC DNA]</scope>
    <source>
        <strain evidence="1 2">JCM 15608</strain>
    </source>
</reference>
<evidence type="ECO:0000313" key="2">
    <source>
        <dbReference type="Proteomes" id="UP001500021"/>
    </source>
</evidence>
<comment type="caution">
    <text evidence="1">The sequence shown here is derived from an EMBL/GenBank/DDBJ whole genome shotgun (WGS) entry which is preliminary data.</text>
</comment>
<keyword evidence="2" id="KW-1185">Reference proteome</keyword>
<dbReference type="SUPFAM" id="SSF53254">
    <property type="entry name" value="Phosphoglycerate mutase-like"/>
    <property type="match status" value="1"/>
</dbReference>
<sequence length="257" mass="28918">MLQIELVRHVKVEGKAALYGKTDVAPKAADNDLLIAALLKRSELRQTRTATNTLKLPAIYQQIFSSPLQRCALAAKQLAQLTHAPLLIKDDFQEMNFGRYDGVLFDELPFDKQESISVSGLHWNTLEEFFQSPANVILPQAESLAEFHQRVISAWKSLLTQQLSLQTTQGLQPRRIIIFAHGGVIRMILAHVLQLNWQQASWYQNLHIGYGSLTQLSVRSIDDNSSSPTHSQNIDQSASSHDYFTQVNTIAMPLLDE</sequence>
<dbReference type="InterPro" id="IPR013078">
    <property type="entry name" value="His_Pase_superF_clade-1"/>
</dbReference>
<evidence type="ECO:0000313" key="1">
    <source>
        <dbReference type="EMBL" id="GAA0815832.1"/>
    </source>
</evidence>
<dbReference type="EMBL" id="BAAAFA010000004">
    <property type="protein sequence ID" value="GAA0815832.1"/>
    <property type="molecule type" value="Genomic_DNA"/>
</dbReference>
<dbReference type="Proteomes" id="UP001500021">
    <property type="component" value="Unassembled WGS sequence"/>
</dbReference>
<name>A0ABN1L5Z1_9GAMM</name>
<gene>
    <name evidence="1" type="primary">cobC</name>
    <name evidence="1" type="ORF">GCM10009111_14700</name>
</gene>
<dbReference type="PANTHER" id="PTHR48100">
    <property type="entry name" value="BROAD-SPECIFICITY PHOSPHATASE YOR283W-RELATED"/>
    <property type="match status" value="1"/>
</dbReference>
<organism evidence="1 2">
    <name type="scientific">Colwellia asteriadis</name>
    <dbReference type="NCBI Taxonomy" id="517723"/>
    <lineage>
        <taxon>Bacteria</taxon>
        <taxon>Pseudomonadati</taxon>
        <taxon>Pseudomonadota</taxon>
        <taxon>Gammaproteobacteria</taxon>
        <taxon>Alteromonadales</taxon>
        <taxon>Colwelliaceae</taxon>
        <taxon>Colwellia</taxon>
    </lineage>
</organism>
<proteinExistence type="predicted"/>